<organism evidence="1 2">
    <name type="scientific">Allosphingosinicella deserti</name>
    <dbReference type="NCBI Taxonomy" id="2116704"/>
    <lineage>
        <taxon>Bacteria</taxon>
        <taxon>Pseudomonadati</taxon>
        <taxon>Pseudomonadota</taxon>
        <taxon>Alphaproteobacteria</taxon>
        <taxon>Sphingomonadales</taxon>
        <taxon>Sphingomonadaceae</taxon>
        <taxon>Allosphingosinicella</taxon>
    </lineage>
</organism>
<protein>
    <submittedName>
        <fullName evidence="1">Uncharacterized protein</fullName>
    </submittedName>
</protein>
<dbReference type="Proteomes" id="UP000241167">
    <property type="component" value="Unassembled WGS sequence"/>
</dbReference>
<comment type="caution">
    <text evidence="1">The sequence shown here is derived from an EMBL/GenBank/DDBJ whole genome shotgun (WGS) entry which is preliminary data.</text>
</comment>
<reference evidence="1 2" key="1">
    <citation type="submission" date="2018-03" db="EMBL/GenBank/DDBJ databases">
        <title>The draft genome of Sphingosinicella sp. GL-C-18.</title>
        <authorList>
            <person name="Liu L."/>
            <person name="Li L."/>
            <person name="Liang L."/>
            <person name="Zhang X."/>
            <person name="Wang T."/>
        </authorList>
    </citation>
    <scope>NUCLEOTIDE SEQUENCE [LARGE SCALE GENOMIC DNA]</scope>
    <source>
        <strain evidence="1 2">GL-C-18</strain>
    </source>
</reference>
<name>A0A2P7QZ85_9SPHN</name>
<dbReference type="EMBL" id="PXYI01000001">
    <property type="protein sequence ID" value="PSJ43269.1"/>
    <property type="molecule type" value="Genomic_DNA"/>
</dbReference>
<gene>
    <name evidence="1" type="ORF">C7I55_02510</name>
</gene>
<evidence type="ECO:0000313" key="2">
    <source>
        <dbReference type="Proteomes" id="UP000241167"/>
    </source>
</evidence>
<evidence type="ECO:0000313" key="1">
    <source>
        <dbReference type="EMBL" id="PSJ43269.1"/>
    </source>
</evidence>
<dbReference type="AlphaFoldDB" id="A0A2P7QZ85"/>
<keyword evidence="2" id="KW-1185">Reference proteome</keyword>
<accession>A0A2P7QZ85</accession>
<proteinExistence type="predicted"/>
<sequence length="151" mass="16834">MSKAAPEPNRASWAKRRLRRSPEALRLPLSEVRAPMIGEAMDRRATLSSLLALDRPLSELNQALDALDWSDQPAETLRRTHLAAVLRRYASAELSAEDVAQWASLVESREDLGFEPRHEEAIADALFDLGNPDLQGDLHDIVDDLLDALDD</sequence>